<feature type="region of interest" description="Disordered" evidence="1">
    <location>
        <begin position="1"/>
        <end position="31"/>
    </location>
</feature>
<dbReference type="Proteomes" id="UP000298493">
    <property type="component" value="Unassembled WGS sequence"/>
</dbReference>
<keyword evidence="3" id="KW-1185">Reference proteome</keyword>
<evidence type="ECO:0000256" key="1">
    <source>
        <dbReference type="SAM" id="MobiDB-lite"/>
    </source>
</evidence>
<evidence type="ECO:0000313" key="3">
    <source>
        <dbReference type="Proteomes" id="UP000298493"/>
    </source>
</evidence>
<reference evidence="2 3" key="1">
    <citation type="submission" date="2019-04" db="EMBL/GenBank/DDBJ databases">
        <title>High contiguity whole genome sequence and gene annotation resource for two Venturia nashicola isolates.</title>
        <authorList>
            <person name="Prokchorchik M."/>
            <person name="Won K."/>
            <person name="Lee Y."/>
            <person name="Choi E.D."/>
            <person name="Segonzac C."/>
            <person name="Sohn K.H."/>
        </authorList>
    </citation>
    <scope>NUCLEOTIDE SEQUENCE [LARGE SCALE GENOMIC DNA]</scope>
    <source>
        <strain evidence="2 3">PRI2</strain>
    </source>
</reference>
<gene>
    <name evidence="2" type="ORF">E6O75_ATG10289</name>
</gene>
<feature type="compositionally biased region" description="Basic and acidic residues" evidence="1">
    <location>
        <begin position="1"/>
        <end position="23"/>
    </location>
</feature>
<proteinExistence type="predicted"/>
<protein>
    <submittedName>
        <fullName evidence="2">Uncharacterized protein</fullName>
    </submittedName>
</protein>
<sequence length="73" mass="8121">MRAIRDLPDIRTHSNELSNHDNFPHINTTSPDVTDIGASRIDPIKATESLLSKATLHPETSAQHRNARVLPKT</sequence>
<evidence type="ECO:0000313" key="2">
    <source>
        <dbReference type="EMBL" id="TID13216.1"/>
    </source>
</evidence>
<name>A0A4Z1NR03_9PEZI</name>
<dbReference type="AlphaFoldDB" id="A0A4Z1NR03"/>
<comment type="caution">
    <text evidence="2">The sequence shown here is derived from an EMBL/GenBank/DDBJ whole genome shotgun (WGS) entry which is preliminary data.</text>
</comment>
<dbReference type="EMBL" id="SNSC02000028">
    <property type="protein sequence ID" value="TID13216.1"/>
    <property type="molecule type" value="Genomic_DNA"/>
</dbReference>
<organism evidence="2 3">
    <name type="scientific">Venturia nashicola</name>
    <dbReference type="NCBI Taxonomy" id="86259"/>
    <lineage>
        <taxon>Eukaryota</taxon>
        <taxon>Fungi</taxon>
        <taxon>Dikarya</taxon>
        <taxon>Ascomycota</taxon>
        <taxon>Pezizomycotina</taxon>
        <taxon>Dothideomycetes</taxon>
        <taxon>Pleosporomycetidae</taxon>
        <taxon>Venturiales</taxon>
        <taxon>Venturiaceae</taxon>
        <taxon>Venturia</taxon>
    </lineage>
</organism>
<accession>A0A4Z1NR03</accession>